<comment type="caution">
    <text evidence="2">The sequence shown here is derived from an EMBL/GenBank/DDBJ whole genome shotgun (WGS) entry which is preliminary data.</text>
</comment>
<dbReference type="AlphaFoldDB" id="A0AAV9C9Q1"/>
<sequence length="192" mass="21251">MNTPPLPIDNIPGSPSTRASPTCGSPVAAMAATEDQDFVHSLAELKELLSVDLATAIHSEHHNRLLALSTLLKDPFRLTLTQCRSIDRLCLFCNSNPEMLEACTMETEEGRSLESLEQCEAQLSSIYSAKDHIKSILAEIRASEEDLKVEEEDLCSIDDQISALKARRVVVLRDRDGLVMRINKLIFSGRAM</sequence>
<organism evidence="2 3">
    <name type="scientific">Acorus calamus</name>
    <name type="common">Sweet flag</name>
    <dbReference type="NCBI Taxonomy" id="4465"/>
    <lineage>
        <taxon>Eukaryota</taxon>
        <taxon>Viridiplantae</taxon>
        <taxon>Streptophyta</taxon>
        <taxon>Embryophyta</taxon>
        <taxon>Tracheophyta</taxon>
        <taxon>Spermatophyta</taxon>
        <taxon>Magnoliopsida</taxon>
        <taxon>Liliopsida</taxon>
        <taxon>Acoraceae</taxon>
        <taxon>Acorus</taxon>
    </lineage>
</organism>
<evidence type="ECO:0000313" key="2">
    <source>
        <dbReference type="EMBL" id="KAK1285482.1"/>
    </source>
</evidence>
<feature type="compositionally biased region" description="Polar residues" evidence="1">
    <location>
        <begin position="13"/>
        <end position="23"/>
    </location>
</feature>
<protein>
    <submittedName>
        <fullName evidence="2">Uncharacterized protein</fullName>
    </submittedName>
</protein>
<dbReference type="Proteomes" id="UP001180020">
    <property type="component" value="Unassembled WGS sequence"/>
</dbReference>
<gene>
    <name evidence="2" type="ORF">QJS10_CPB20g00897</name>
</gene>
<name>A0AAV9C9Q1_ACOCL</name>
<keyword evidence="3" id="KW-1185">Reference proteome</keyword>
<evidence type="ECO:0000313" key="3">
    <source>
        <dbReference type="Proteomes" id="UP001180020"/>
    </source>
</evidence>
<reference evidence="2" key="2">
    <citation type="submission" date="2023-06" db="EMBL/GenBank/DDBJ databases">
        <authorList>
            <person name="Ma L."/>
            <person name="Liu K.-W."/>
            <person name="Li Z."/>
            <person name="Hsiao Y.-Y."/>
            <person name="Qi Y."/>
            <person name="Fu T."/>
            <person name="Tang G."/>
            <person name="Zhang D."/>
            <person name="Sun W.-H."/>
            <person name="Liu D.-K."/>
            <person name="Li Y."/>
            <person name="Chen G.-Z."/>
            <person name="Liu X.-D."/>
            <person name="Liao X.-Y."/>
            <person name="Jiang Y.-T."/>
            <person name="Yu X."/>
            <person name="Hao Y."/>
            <person name="Huang J."/>
            <person name="Zhao X.-W."/>
            <person name="Ke S."/>
            <person name="Chen Y.-Y."/>
            <person name="Wu W.-L."/>
            <person name="Hsu J.-L."/>
            <person name="Lin Y.-F."/>
            <person name="Huang M.-D."/>
            <person name="Li C.-Y."/>
            <person name="Huang L."/>
            <person name="Wang Z.-W."/>
            <person name="Zhao X."/>
            <person name="Zhong W.-Y."/>
            <person name="Peng D.-H."/>
            <person name="Ahmad S."/>
            <person name="Lan S."/>
            <person name="Zhang J.-S."/>
            <person name="Tsai W.-C."/>
            <person name="Van De Peer Y."/>
            <person name="Liu Z.-J."/>
        </authorList>
    </citation>
    <scope>NUCLEOTIDE SEQUENCE</scope>
    <source>
        <strain evidence="2">CP</strain>
        <tissue evidence="2">Leaves</tissue>
    </source>
</reference>
<dbReference type="EMBL" id="JAUJYO010000020">
    <property type="protein sequence ID" value="KAK1285482.1"/>
    <property type="molecule type" value="Genomic_DNA"/>
</dbReference>
<proteinExistence type="predicted"/>
<accession>A0AAV9C9Q1</accession>
<evidence type="ECO:0000256" key="1">
    <source>
        <dbReference type="SAM" id="MobiDB-lite"/>
    </source>
</evidence>
<reference evidence="2" key="1">
    <citation type="journal article" date="2023" name="Nat. Commun.">
        <title>Diploid and tetraploid genomes of Acorus and the evolution of monocots.</title>
        <authorList>
            <person name="Ma L."/>
            <person name="Liu K.W."/>
            <person name="Li Z."/>
            <person name="Hsiao Y.Y."/>
            <person name="Qi Y."/>
            <person name="Fu T."/>
            <person name="Tang G.D."/>
            <person name="Zhang D."/>
            <person name="Sun W.H."/>
            <person name="Liu D.K."/>
            <person name="Li Y."/>
            <person name="Chen G.Z."/>
            <person name="Liu X.D."/>
            <person name="Liao X.Y."/>
            <person name="Jiang Y.T."/>
            <person name="Yu X."/>
            <person name="Hao Y."/>
            <person name="Huang J."/>
            <person name="Zhao X.W."/>
            <person name="Ke S."/>
            <person name="Chen Y.Y."/>
            <person name="Wu W.L."/>
            <person name="Hsu J.L."/>
            <person name="Lin Y.F."/>
            <person name="Huang M.D."/>
            <person name="Li C.Y."/>
            <person name="Huang L."/>
            <person name="Wang Z.W."/>
            <person name="Zhao X."/>
            <person name="Zhong W.Y."/>
            <person name="Peng D.H."/>
            <person name="Ahmad S."/>
            <person name="Lan S."/>
            <person name="Zhang J.S."/>
            <person name="Tsai W.C."/>
            <person name="Van de Peer Y."/>
            <person name="Liu Z.J."/>
        </authorList>
    </citation>
    <scope>NUCLEOTIDE SEQUENCE</scope>
    <source>
        <strain evidence="2">CP</strain>
    </source>
</reference>
<feature type="region of interest" description="Disordered" evidence="1">
    <location>
        <begin position="1"/>
        <end position="25"/>
    </location>
</feature>